<gene>
    <name evidence="2" type="ORF">P0O15_12070</name>
</gene>
<proteinExistence type="predicted"/>
<organism evidence="2 3">
    <name type="scientific">Candidatus Methanocrinis natronophilus</name>
    <dbReference type="NCBI Taxonomy" id="3033396"/>
    <lineage>
        <taxon>Archaea</taxon>
        <taxon>Methanobacteriati</taxon>
        <taxon>Methanobacteriota</taxon>
        <taxon>Stenosarchaea group</taxon>
        <taxon>Methanomicrobia</taxon>
        <taxon>Methanotrichales</taxon>
        <taxon>Methanotrichaceae</taxon>
        <taxon>Methanocrinis</taxon>
    </lineage>
</organism>
<dbReference type="InterPro" id="IPR017185">
    <property type="entry name" value="UCP037373_trxn_reg"/>
</dbReference>
<dbReference type="RefSeq" id="WP_316967615.1">
    <property type="nucleotide sequence ID" value="NZ_JARFPK010000083.1"/>
</dbReference>
<reference evidence="2 3" key="1">
    <citation type="submission" date="2023-03" db="EMBL/GenBank/DDBJ databases">
        <title>WGS of Methanotrichaceae archaeon Mx.</title>
        <authorList>
            <person name="Sorokin D.Y."/>
            <person name="Merkel A.Y."/>
        </authorList>
    </citation>
    <scope>NUCLEOTIDE SEQUENCE [LARGE SCALE GENOMIC DNA]</scope>
    <source>
        <strain evidence="2 3">Mx</strain>
    </source>
</reference>
<feature type="region of interest" description="Disordered" evidence="1">
    <location>
        <begin position="106"/>
        <end position="133"/>
    </location>
</feature>
<dbReference type="Gene3D" id="1.10.10.10">
    <property type="entry name" value="Winged helix-like DNA-binding domain superfamily/Winged helix DNA-binding domain"/>
    <property type="match status" value="1"/>
</dbReference>
<accession>A0ABT5XB36</accession>
<name>A0ABT5XB36_9EURY</name>
<dbReference type="InterPro" id="IPR036388">
    <property type="entry name" value="WH-like_DNA-bd_sf"/>
</dbReference>
<dbReference type="Proteomes" id="UP001220010">
    <property type="component" value="Unassembled WGS sequence"/>
</dbReference>
<comment type="caution">
    <text evidence="2">The sequence shown here is derived from an EMBL/GenBank/DDBJ whole genome shotgun (WGS) entry which is preliminary data.</text>
</comment>
<evidence type="ECO:0000313" key="3">
    <source>
        <dbReference type="Proteomes" id="UP001220010"/>
    </source>
</evidence>
<evidence type="ECO:0000256" key="1">
    <source>
        <dbReference type="SAM" id="MobiDB-lite"/>
    </source>
</evidence>
<dbReference type="EMBL" id="JARFPK010000083">
    <property type="protein sequence ID" value="MDF0591893.1"/>
    <property type="molecule type" value="Genomic_DNA"/>
</dbReference>
<sequence length="133" mass="14969">MQEGAIRELDDGDLEFASLLNRLGVKRNVAKLITFLAAAGGESTSREIEHGCGMRQPEVSIAMRTLRRESWVSEREVRRGEGKGRPHKSYTLVTPIDEIVARLEDERQKQSHETMENIQRLKDLAPTAGRVGE</sequence>
<dbReference type="InterPro" id="IPR036390">
    <property type="entry name" value="WH_DNA-bd_sf"/>
</dbReference>
<evidence type="ECO:0000313" key="2">
    <source>
        <dbReference type="EMBL" id="MDF0591893.1"/>
    </source>
</evidence>
<dbReference type="PIRSF" id="PIRSF037373">
    <property type="entry name" value="UCP037373_trxn_reg"/>
    <property type="match status" value="1"/>
</dbReference>
<feature type="compositionally biased region" description="Basic and acidic residues" evidence="1">
    <location>
        <begin position="106"/>
        <end position="123"/>
    </location>
</feature>
<protein>
    <submittedName>
        <fullName evidence="2">ArsR family transcriptional regulator</fullName>
    </submittedName>
</protein>
<keyword evidence="3" id="KW-1185">Reference proteome</keyword>
<dbReference type="SUPFAM" id="SSF46785">
    <property type="entry name" value="Winged helix' DNA-binding domain"/>
    <property type="match status" value="1"/>
</dbReference>